<evidence type="ECO:0000313" key="2">
    <source>
        <dbReference type="Proteomes" id="UP000031167"/>
    </source>
</evidence>
<dbReference type="EMBL" id="JWTA01000003">
    <property type="protein sequence ID" value="KIC64619.1"/>
    <property type="molecule type" value="Genomic_DNA"/>
</dbReference>
<evidence type="ECO:0000313" key="1">
    <source>
        <dbReference type="EMBL" id="KIC64619.1"/>
    </source>
</evidence>
<dbReference type="AlphaFoldDB" id="A0A0B4CTQ1"/>
<dbReference type="STRING" id="363331.RM51_03565"/>
<organism evidence="1 2">
    <name type="scientific">Chryseobacterium taiwanense</name>
    <dbReference type="NCBI Taxonomy" id="363331"/>
    <lineage>
        <taxon>Bacteria</taxon>
        <taxon>Pseudomonadati</taxon>
        <taxon>Bacteroidota</taxon>
        <taxon>Flavobacteriia</taxon>
        <taxon>Flavobacteriales</taxon>
        <taxon>Weeksellaceae</taxon>
        <taxon>Chryseobacterium group</taxon>
        <taxon>Chryseobacterium</taxon>
    </lineage>
</organism>
<protein>
    <submittedName>
        <fullName evidence="1">Uncharacterized protein</fullName>
    </submittedName>
</protein>
<gene>
    <name evidence="1" type="ORF">RM51_03565</name>
</gene>
<reference evidence="1 2" key="1">
    <citation type="submission" date="2014-12" db="EMBL/GenBank/DDBJ databases">
        <title>Genome sequencing of Chryseobacterium taiwanense TPW19.</title>
        <authorList>
            <person name="Tan P.W."/>
            <person name="Chan K.-G."/>
        </authorList>
    </citation>
    <scope>NUCLEOTIDE SEQUENCE [LARGE SCALE GENOMIC DNA]</scope>
    <source>
        <strain evidence="1 2">TPW19</strain>
    </source>
</reference>
<dbReference type="RefSeq" id="WP_039365215.1">
    <property type="nucleotide sequence ID" value="NZ_JWTA01000003.1"/>
</dbReference>
<dbReference type="OrthoDB" id="795069at2"/>
<keyword evidence="2" id="KW-1185">Reference proteome</keyword>
<name>A0A0B4CTQ1_9FLAO</name>
<proteinExistence type="predicted"/>
<dbReference type="Proteomes" id="UP000031167">
    <property type="component" value="Unassembled WGS sequence"/>
</dbReference>
<sequence length="297" mass="35319">MIDFIKIFTKDKDSLEQNIKQNKNLATTYVLDYRTGQICYPCRSYQNTMEARITNKIGYIKNSLHKYHNDKKGLNPQNYSDFTYCNLCESISMLETDFRISSPDFGMTNLEFGLNITVSQSAKDIIDKHLLMYNFEEFNQYDTFQGKGSYKQYNSSDYYIKCYDKGLQYNFSKHLLRFEIKILKSRMLNKLGIYNLADCKNKQTLKVLFSLLMEKFENMLIVDDIPETLKLDPKDQYIINMGKSSIHWKELKQKKSKTHYYEKRLEFIGLLEKYNLLNIKYEMKSTLIKKFELLISN</sequence>
<accession>A0A0B4CTQ1</accession>
<comment type="caution">
    <text evidence="1">The sequence shown here is derived from an EMBL/GenBank/DDBJ whole genome shotgun (WGS) entry which is preliminary data.</text>
</comment>